<dbReference type="GO" id="GO:0016787">
    <property type="term" value="F:hydrolase activity"/>
    <property type="evidence" value="ECO:0007669"/>
    <property type="project" value="UniProtKB-KW"/>
</dbReference>
<dbReference type="PANTHER" id="PTHR43540:SF6">
    <property type="entry name" value="ISOCHORISMATASE-LIKE DOMAIN-CONTAINING PROTEIN"/>
    <property type="match status" value="1"/>
</dbReference>
<keyword evidence="1 3" id="KW-0378">Hydrolase</keyword>
<dbReference type="Pfam" id="PF00857">
    <property type="entry name" value="Isochorismatase"/>
    <property type="match status" value="1"/>
</dbReference>
<dbReference type="PANTHER" id="PTHR43540">
    <property type="entry name" value="PEROXYUREIDOACRYLATE/UREIDOACRYLATE AMIDOHYDROLASE-RELATED"/>
    <property type="match status" value="1"/>
</dbReference>
<evidence type="ECO:0000313" key="4">
    <source>
        <dbReference type="Proteomes" id="UP000195569"/>
    </source>
</evidence>
<feature type="domain" description="Isochorismatase-like" evidence="2">
    <location>
        <begin position="126"/>
        <end position="295"/>
    </location>
</feature>
<evidence type="ECO:0000256" key="1">
    <source>
        <dbReference type="ARBA" id="ARBA00022801"/>
    </source>
</evidence>
<dbReference type="InterPro" id="IPR050272">
    <property type="entry name" value="Isochorismatase-like_hydrls"/>
</dbReference>
<name>A0A1N7SWN3_9BURK</name>
<gene>
    <name evidence="3" type="ORF">BN2476_1510018</name>
</gene>
<comment type="caution">
    <text evidence="3">The sequence shown here is derived from an EMBL/GenBank/DDBJ whole genome shotgun (WGS) entry which is preliminary data.</text>
</comment>
<sequence length="315" mass="34585">MTPAHVGVAPRDVRAGCVGRLCEPCVRAVDRGPRTRDARHLQLRDDLRGDAADQVAGPAIPVRPVGATRRRSCSRSAYTIDRVVLDARRAGAGVTKTTIDAAAAVTATVAVTHSPTGMHDMARKIAVLTNDMQYELVNKNPERIRAVADAKDDFCRFLDGMRKRGCDIVHLQLINREDDANAERYNGYLPVTKGSEGAQIISEFLAESDLVVEKNKDSGFYETDLHEMLQARGVDTVVVTGMQTQICVQTTAADAFFRGYNIWVPSDCVVSAQEADKKRALEWLDGYCATVTDSTEVLRTIDEFGHLPRKVIKTP</sequence>
<dbReference type="InterPro" id="IPR000868">
    <property type="entry name" value="Isochorismatase-like_dom"/>
</dbReference>
<evidence type="ECO:0000259" key="2">
    <source>
        <dbReference type="Pfam" id="PF00857"/>
    </source>
</evidence>
<organism evidence="3 4">
    <name type="scientific">Paraburkholderia piptadeniae</name>
    <dbReference type="NCBI Taxonomy" id="1701573"/>
    <lineage>
        <taxon>Bacteria</taxon>
        <taxon>Pseudomonadati</taxon>
        <taxon>Pseudomonadota</taxon>
        <taxon>Betaproteobacteria</taxon>
        <taxon>Burkholderiales</taxon>
        <taxon>Burkholderiaceae</taxon>
        <taxon>Paraburkholderia</taxon>
    </lineage>
</organism>
<dbReference type="Gene3D" id="3.40.50.850">
    <property type="entry name" value="Isochorismatase-like"/>
    <property type="match status" value="1"/>
</dbReference>
<accession>A0A1N7SWN3</accession>
<dbReference type="EMBL" id="CYGY02000151">
    <property type="protein sequence ID" value="SIT51897.1"/>
    <property type="molecule type" value="Genomic_DNA"/>
</dbReference>
<dbReference type="SUPFAM" id="SSF52499">
    <property type="entry name" value="Isochorismatase-like hydrolases"/>
    <property type="match status" value="1"/>
</dbReference>
<dbReference type="AlphaFoldDB" id="A0A1N7SWN3"/>
<protein>
    <submittedName>
        <fullName evidence="3">Isochorismatase hydrolase (Modular protein)</fullName>
    </submittedName>
</protein>
<reference evidence="3" key="1">
    <citation type="submission" date="2016-12" db="EMBL/GenBank/DDBJ databases">
        <authorList>
            <person name="Moulin L."/>
        </authorList>
    </citation>
    <scope>NUCLEOTIDE SEQUENCE [LARGE SCALE GENOMIC DNA]</scope>
    <source>
        <strain evidence="3">STM 7183</strain>
    </source>
</reference>
<proteinExistence type="predicted"/>
<dbReference type="CDD" id="cd00431">
    <property type="entry name" value="cysteine_hydrolases"/>
    <property type="match status" value="1"/>
</dbReference>
<evidence type="ECO:0000313" key="3">
    <source>
        <dbReference type="EMBL" id="SIT51897.1"/>
    </source>
</evidence>
<keyword evidence="4" id="KW-1185">Reference proteome</keyword>
<dbReference type="Proteomes" id="UP000195569">
    <property type="component" value="Unassembled WGS sequence"/>
</dbReference>
<dbReference type="InterPro" id="IPR036380">
    <property type="entry name" value="Isochorismatase-like_sf"/>
</dbReference>